<dbReference type="RefSeq" id="WP_209865496.1">
    <property type="nucleotide sequence ID" value="NZ_JAGGLD010000008.1"/>
</dbReference>
<name>A0ABS4JL57_9BACL</name>
<dbReference type="Proteomes" id="UP001519288">
    <property type="component" value="Unassembled WGS sequence"/>
</dbReference>
<dbReference type="EMBL" id="JAGGLD010000008">
    <property type="protein sequence ID" value="MBP2002446.1"/>
    <property type="molecule type" value="Genomic_DNA"/>
</dbReference>
<dbReference type="InterPro" id="IPR054381">
    <property type="entry name" value="CydS"/>
</dbReference>
<evidence type="ECO:0000256" key="1">
    <source>
        <dbReference type="SAM" id="Phobius"/>
    </source>
</evidence>
<feature type="transmembrane region" description="Helical" evidence="1">
    <location>
        <begin position="44"/>
        <end position="71"/>
    </location>
</feature>
<keyword evidence="1" id="KW-1133">Transmembrane helix</keyword>
<comment type="caution">
    <text evidence="2">The sequence shown here is derived from an EMBL/GenBank/DDBJ whole genome shotgun (WGS) entry which is preliminary data.</text>
</comment>
<keyword evidence="1" id="KW-0472">Membrane</keyword>
<keyword evidence="3" id="KW-1185">Reference proteome</keyword>
<organism evidence="2 3">
    <name type="scientific">Paenibacillus shirakamiensis</name>
    <dbReference type="NCBI Taxonomy" id="1265935"/>
    <lineage>
        <taxon>Bacteria</taxon>
        <taxon>Bacillati</taxon>
        <taxon>Bacillota</taxon>
        <taxon>Bacilli</taxon>
        <taxon>Bacillales</taxon>
        <taxon>Paenibacillaceae</taxon>
        <taxon>Paenibacillus</taxon>
    </lineage>
</organism>
<gene>
    <name evidence="2" type="ORF">J2Z69_003519</name>
</gene>
<keyword evidence="1" id="KW-0812">Transmembrane</keyword>
<evidence type="ECO:0000313" key="2">
    <source>
        <dbReference type="EMBL" id="MBP2002446.1"/>
    </source>
</evidence>
<protein>
    <submittedName>
        <fullName evidence="2">Cytochrome bd-type quinol oxidase subunit 2</fullName>
    </submittedName>
</protein>
<feature type="transmembrane region" description="Helical" evidence="1">
    <location>
        <begin position="92"/>
        <end position="114"/>
    </location>
</feature>
<sequence length="119" mass="13793">MGWAFLLVMLHFASAWYGYGKSQLPYILYKYVNIYQNFTNEAMALAMITVFCACFIVLVLSLDSSCAYSCSMRSTFVEIHQRKDHKLMVEHFMMMIAPEIVIAGSVLFLFVYALKYREP</sequence>
<dbReference type="Pfam" id="PF22282">
    <property type="entry name" value="CydS"/>
    <property type="match status" value="1"/>
</dbReference>
<reference evidence="2 3" key="1">
    <citation type="submission" date="2021-03" db="EMBL/GenBank/DDBJ databases">
        <title>Genomic Encyclopedia of Type Strains, Phase IV (KMG-IV): sequencing the most valuable type-strain genomes for metagenomic binning, comparative biology and taxonomic classification.</title>
        <authorList>
            <person name="Goeker M."/>
        </authorList>
    </citation>
    <scope>NUCLEOTIDE SEQUENCE [LARGE SCALE GENOMIC DNA]</scope>
    <source>
        <strain evidence="2 3">DSM 26806</strain>
    </source>
</reference>
<accession>A0ABS4JL57</accession>
<evidence type="ECO:0000313" key="3">
    <source>
        <dbReference type="Proteomes" id="UP001519288"/>
    </source>
</evidence>
<proteinExistence type="predicted"/>